<dbReference type="InterPro" id="IPR003594">
    <property type="entry name" value="HATPase_dom"/>
</dbReference>
<keyword evidence="4" id="KW-0808">Transferase</keyword>
<evidence type="ECO:0000256" key="6">
    <source>
        <dbReference type="SAM" id="Phobius"/>
    </source>
</evidence>
<keyword evidence="6" id="KW-0472">Membrane</keyword>
<dbReference type="PANTHER" id="PTHR43547">
    <property type="entry name" value="TWO-COMPONENT HISTIDINE KINASE"/>
    <property type="match status" value="1"/>
</dbReference>
<dbReference type="CDD" id="cd00082">
    <property type="entry name" value="HisKA"/>
    <property type="match status" value="1"/>
</dbReference>
<reference evidence="8" key="1">
    <citation type="submission" date="2024-02" db="EMBL/GenBank/DDBJ databases">
        <title>Sediminibacterium planktonica sp. nov. and Sediminibacterium longus sp. nov., isolated from surface lake and river water.</title>
        <authorList>
            <person name="Watanabe K."/>
            <person name="Takemine S."/>
            <person name="Ishii Y."/>
            <person name="Ogata Y."/>
            <person name="Shindo C."/>
            <person name="Suda W."/>
        </authorList>
    </citation>
    <scope>NUCLEOTIDE SEQUENCE</scope>
    <source>
        <strain evidence="8">KACHI17</strain>
    </source>
</reference>
<organism evidence="8">
    <name type="scientific">Sediminibacterium sp. KACHI17</name>
    <dbReference type="NCBI Taxonomy" id="1751071"/>
    <lineage>
        <taxon>Bacteria</taxon>
        <taxon>Pseudomonadati</taxon>
        <taxon>Bacteroidota</taxon>
        <taxon>Chitinophagia</taxon>
        <taxon>Chitinophagales</taxon>
        <taxon>Chitinophagaceae</taxon>
        <taxon>Sediminibacterium</taxon>
    </lineage>
</organism>
<dbReference type="Gene3D" id="3.30.565.10">
    <property type="entry name" value="Histidine kinase-like ATPase, C-terminal domain"/>
    <property type="match status" value="1"/>
</dbReference>
<keyword evidence="6" id="KW-1133">Transmembrane helix</keyword>
<proteinExistence type="predicted"/>
<name>A0AAT9GM59_9BACT</name>
<feature type="transmembrane region" description="Helical" evidence="6">
    <location>
        <begin position="56"/>
        <end position="78"/>
    </location>
</feature>
<evidence type="ECO:0000256" key="2">
    <source>
        <dbReference type="ARBA" id="ARBA00012438"/>
    </source>
</evidence>
<evidence type="ECO:0000256" key="1">
    <source>
        <dbReference type="ARBA" id="ARBA00000085"/>
    </source>
</evidence>
<dbReference type="InterPro" id="IPR005467">
    <property type="entry name" value="His_kinase_dom"/>
</dbReference>
<dbReference type="InterPro" id="IPR003661">
    <property type="entry name" value="HisK_dim/P_dom"/>
</dbReference>
<evidence type="ECO:0000256" key="4">
    <source>
        <dbReference type="ARBA" id="ARBA00022679"/>
    </source>
</evidence>
<evidence type="ECO:0000259" key="7">
    <source>
        <dbReference type="PROSITE" id="PS50109"/>
    </source>
</evidence>
<dbReference type="InterPro" id="IPR036890">
    <property type="entry name" value="HATPase_C_sf"/>
</dbReference>
<dbReference type="SMART" id="SM00387">
    <property type="entry name" value="HATPase_c"/>
    <property type="match status" value="1"/>
</dbReference>
<dbReference type="AlphaFoldDB" id="A0AAT9GM59"/>
<protein>
    <recommendedName>
        <fullName evidence="2">histidine kinase</fullName>
        <ecNumber evidence="2">2.7.13.3</ecNumber>
    </recommendedName>
</protein>
<dbReference type="PROSITE" id="PS50109">
    <property type="entry name" value="HIS_KIN"/>
    <property type="match status" value="1"/>
</dbReference>
<evidence type="ECO:0000313" key="8">
    <source>
        <dbReference type="EMBL" id="BFG71713.1"/>
    </source>
</evidence>
<dbReference type="SUPFAM" id="SSF55874">
    <property type="entry name" value="ATPase domain of HSP90 chaperone/DNA topoisomerase II/histidine kinase"/>
    <property type="match status" value="1"/>
</dbReference>
<feature type="transmembrane region" description="Helical" evidence="6">
    <location>
        <begin position="85"/>
        <end position="102"/>
    </location>
</feature>
<keyword evidence="3" id="KW-0597">Phosphoprotein</keyword>
<dbReference type="InterPro" id="IPR036097">
    <property type="entry name" value="HisK_dim/P_sf"/>
</dbReference>
<dbReference type="SUPFAM" id="SSF47384">
    <property type="entry name" value="Homodimeric domain of signal transducing histidine kinase"/>
    <property type="match status" value="1"/>
</dbReference>
<dbReference type="Pfam" id="PF00512">
    <property type="entry name" value="HisKA"/>
    <property type="match status" value="1"/>
</dbReference>
<dbReference type="PRINTS" id="PR00344">
    <property type="entry name" value="BCTRLSENSOR"/>
</dbReference>
<feature type="transmembrane region" description="Helical" evidence="6">
    <location>
        <begin position="31"/>
        <end position="50"/>
    </location>
</feature>
<dbReference type="Gene3D" id="1.10.287.130">
    <property type="match status" value="1"/>
</dbReference>
<feature type="transmembrane region" description="Helical" evidence="6">
    <location>
        <begin position="130"/>
        <end position="147"/>
    </location>
</feature>
<dbReference type="EC" id="2.7.13.3" evidence="2"/>
<dbReference type="SMART" id="SM00388">
    <property type="entry name" value="HisKA"/>
    <property type="match status" value="1"/>
</dbReference>
<dbReference type="CDD" id="cd00075">
    <property type="entry name" value="HATPase"/>
    <property type="match status" value="1"/>
</dbReference>
<dbReference type="FunFam" id="3.30.565.10:FF:000006">
    <property type="entry name" value="Sensor histidine kinase WalK"/>
    <property type="match status" value="1"/>
</dbReference>
<gene>
    <name evidence="8" type="ORF">KACHI17_25940</name>
</gene>
<dbReference type="Pfam" id="PF02518">
    <property type="entry name" value="HATPase_c"/>
    <property type="match status" value="1"/>
</dbReference>
<accession>A0AAT9GM59</accession>
<evidence type="ECO:0000256" key="5">
    <source>
        <dbReference type="ARBA" id="ARBA00022777"/>
    </source>
</evidence>
<dbReference type="GO" id="GO:0000155">
    <property type="term" value="F:phosphorelay sensor kinase activity"/>
    <property type="evidence" value="ECO:0007669"/>
    <property type="project" value="InterPro"/>
</dbReference>
<feature type="domain" description="Histidine kinase" evidence="7">
    <location>
        <begin position="211"/>
        <end position="425"/>
    </location>
</feature>
<comment type="catalytic activity">
    <reaction evidence="1">
        <text>ATP + protein L-histidine = ADP + protein N-phospho-L-histidine.</text>
        <dbReference type="EC" id="2.7.13.3"/>
    </reaction>
</comment>
<sequence length="425" mass="48469">MNPRVKNNPILTFLYLGIPDDASFIERQKGYMFNLFILIGAPFAVLSLIVNLSEQAYFPAFINIIQISCFSLALWITISGKWKQYRVIILIILSIVAMIAAYSYQNSGEYRLLIMIVAAVVLFDRSWQYIIYAAIACAAFVYIRMYQIPDIAELAMEDLIFTGLKIFLPILLYVLSLLYFKIIYFRNLQQLEDTNRALAITTRQKDQILGTVAHDLRSPISNIANITELIQSDNLSQAEKTNFLRLIDQSSRSALNLINDLLQNSDIQVRQSLFKIVELNQLLNSWIPSLQLRANEKNIQILTHFFSSPIDISMDVDRIERVITNLVNNAVKFSSEGSKIFIQITADDKYARITVTDQGIGIPQEKQEHIFDMFSNAQRVGTLGEKSFGMGLSICKQIVEQHHGHIFVQSEEYKGSSFIVELPLQ</sequence>
<keyword evidence="6" id="KW-0812">Transmembrane</keyword>
<evidence type="ECO:0000256" key="3">
    <source>
        <dbReference type="ARBA" id="ARBA00022553"/>
    </source>
</evidence>
<dbReference type="PANTHER" id="PTHR43547:SF2">
    <property type="entry name" value="HYBRID SIGNAL TRANSDUCTION HISTIDINE KINASE C"/>
    <property type="match status" value="1"/>
</dbReference>
<feature type="transmembrane region" description="Helical" evidence="6">
    <location>
        <begin position="159"/>
        <end position="180"/>
    </location>
</feature>
<dbReference type="RefSeq" id="WP_353549336.1">
    <property type="nucleotide sequence ID" value="NZ_AP029612.1"/>
</dbReference>
<keyword evidence="5" id="KW-0418">Kinase</keyword>
<dbReference type="EMBL" id="AP029612">
    <property type="protein sequence ID" value="BFG71713.1"/>
    <property type="molecule type" value="Genomic_DNA"/>
</dbReference>
<dbReference type="InterPro" id="IPR004358">
    <property type="entry name" value="Sig_transdc_His_kin-like_C"/>
</dbReference>